<dbReference type="EMBL" id="KV441561">
    <property type="protein sequence ID" value="OAF99856.1"/>
    <property type="molecule type" value="Genomic_DNA"/>
</dbReference>
<reference evidence="4 5" key="1">
    <citation type="submission" date="2016-05" db="EMBL/GenBank/DDBJ databases">
        <title>Comparative analysis of secretome profiles of manganese(II)-oxidizing ascomycete fungi.</title>
        <authorList>
            <consortium name="DOE Joint Genome Institute"/>
            <person name="Zeiner C.A."/>
            <person name="Purvine S.O."/>
            <person name="Zink E.M."/>
            <person name="Wu S."/>
            <person name="Pasa-Tolic L."/>
            <person name="Chaput D.L."/>
            <person name="Haridas S."/>
            <person name="Grigoriev I.V."/>
            <person name="Santelli C.M."/>
            <person name="Hansel C.M."/>
        </authorList>
    </citation>
    <scope>NUCLEOTIDE SEQUENCE [LARGE SCALE GENOMIC DNA]</scope>
    <source>
        <strain evidence="4 5">AP3s5-JAC2a</strain>
    </source>
</reference>
<protein>
    <submittedName>
        <fullName evidence="4">Uncharacterized protein</fullName>
    </submittedName>
</protein>
<dbReference type="InParanoid" id="A0A177BZJ4"/>
<proteinExistence type="predicted"/>
<evidence type="ECO:0000256" key="2">
    <source>
        <dbReference type="SAM" id="Phobius"/>
    </source>
</evidence>
<dbReference type="RefSeq" id="XP_018030222.1">
    <property type="nucleotide sequence ID" value="XM_018183432.1"/>
</dbReference>
<dbReference type="Proteomes" id="UP000077069">
    <property type="component" value="Unassembled WGS sequence"/>
</dbReference>
<feature type="signal peptide" evidence="3">
    <location>
        <begin position="1"/>
        <end position="20"/>
    </location>
</feature>
<dbReference type="OrthoDB" id="10671484at2759"/>
<evidence type="ECO:0000313" key="4">
    <source>
        <dbReference type="EMBL" id="OAF99856.1"/>
    </source>
</evidence>
<feature type="compositionally biased region" description="Low complexity" evidence="1">
    <location>
        <begin position="288"/>
        <end position="309"/>
    </location>
</feature>
<name>A0A177BZJ4_9PLEO</name>
<evidence type="ECO:0000256" key="3">
    <source>
        <dbReference type="SAM" id="SignalP"/>
    </source>
</evidence>
<accession>A0A177BZJ4</accession>
<feature type="chain" id="PRO_5008057531" evidence="3">
    <location>
        <begin position="21"/>
        <end position="378"/>
    </location>
</feature>
<sequence>MKLLKILVAFLISILAVAVALSFPHRISPLPILLILYTTITTPLSRTGPTMFLDVTIAIYCRFCTCYPLWFFLVYTLWTRWLSEQRMAGGEQRRAPRQRAGSRPARSNRSHVTAQGGQSDAQSPSAAPRETTSAVTRGQDRDVDMPDVDVEDVDMPDADMHAPATAEEDHEAESSARLAAVSRGGAGVAGREQDLQFRLPGSSFSARAQLPSLFAGPTLLKDARTLSETASSSAPDADAQSTSFSAPSTAQTAAADLALIKIPRNVGPRLLASRKRARDATSVPPGSPSRTSSSSSQLTATRSSTAAASTISTAESIETALPPAADTALVLYQFRLNMPGSDFNPEHEPAAKRLCTDRNSTAGSRAPFVRKSTNVHGC</sequence>
<evidence type="ECO:0000256" key="1">
    <source>
        <dbReference type="SAM" id="MobiDB-lite"/>
    </source>
</evidence>
<evidence type="ECO:0000313" key="5">
    <source>
        <dbReference type="Proteomes" id="UP000077069"/>
    </source>
</evidence>
<feature type="region of interest" description="Disordered" evidence="1">
    <location>
        <begin position="270"/>
        <end position="309"/>
    </location>
</feature>
<feature type="compositionally biased region" description="Acidic residues" evidence="1">
    <location>
        <begin position="145"/>
        <end position="157"/>
    </location>
</feature>
<keyword evidence="5" id="KW-1185">Reference proteome</keyword>
<keyword evidence="2" id="KW-0812">Transmembrane</keyword>
<keyword evidence="2" id="KW-1133">Transmembrane helix</keyword>
<keyword evidence="3" id="KW-0732">Signal</keyword>
<feature type="compositionally biased region" description="Low complexity" evidence="1">
    <location>
        <begin position="227"/>
        <end position="243"/>
    </location>
</feature>
<dbReference type="GeneID" id="28766918"/>
<gene>
    <name evidence="4" type="ORF">CC84DRAFT_1222858</name>
</gene>
<feature type="transmembrane region" description="Helical" evidence="2">
    <location>
        <begin position="57"/>
        <end position="78"/>
    </location>
</feature>
<dbReference type="AlphaFoldDB" id="A0A177BZJ4"/>
<feature type="region of interest" description="Disordered" evidence="1">
    <location>
        <begin position="88"/>
        <end position="185"/>
    </location>
</feature>
<organism evidence="4 5">
    <name type="scientific">Paraphaeosphaeria sporulosa</name>
    <dbReference type="NCBI Taxonomy" id="1460663"/>
    <lineage>
        <taxon>Eukaryota</taxon>
        <taxon>Fungi</taxon>
        <taxon>Dikarya</taxon>
        <taxon>Ascomycota</taxon>
        <taxon>Pezizomycotina</taxon>
        <taxon>Dothideomycetes</taxon>
        <taxon>Pleosporomycetidae</taxon>
        <taxon>Pleosporales</taxon>
        <taxon>Massarineae</taxon>
        <taxon>Didymosphaeriaceae</taxon>
        <taxon>Paraphaeosphaeria</taxon>
    </lineage>
</organism>
<feature type="compositionally biased region" description="Polar residues" evidence="1">
    <location>
        <begin position="105"/>
        <end position="136"/>
    </location>
</feature>
<keyword evidence="2" id="KW-0472">Membrane</keyword>
<feature type="region of interest" description="Disordered" evidence="1">
    <location>
        <begin position="226"/>
        <end position="247"/>
    </location>
</feature>